<reference evidence="1" key="1">
    <citation type="submission" date="2014-09" db="EMBL/GenBank/DDBJ databases">
        <authorList>
            <person name="Magalhaes I.L.F."/>
            <person name="Oliveira U."/>
            <person name="Santos F.R."/>
            <person name="Vidigal T.H.D.A."/>
            <person name="Brescovit A.D."/>
            <person name="Santos A.J."/>
        </authorList>
    </citation>
    <scope>NUCLEOTIDE SEQUENCE</scope>
    <source>
        <tissue evidence="1">Shoot tissue taken approximately 20 cm above the soil surface</tissue>
    </source>
</reference>
<reference evidence="1" key="2">
    <citation type="journal article" date="2015" name="Data Brief">
        <title>Shoot transcriptome of the giant reed, Arundo donax.</title>
        <authorList>
            <person name="Barrero R.A."/>
            <person name="Guerrero F.D."/>
            <person name="Moolhuijzen P."/>
            <person name="Goolsby J.A."/>
            <person name="Tidwell J."/>
            <person name="Bellgard S.E."/>
            <person name="Bellgard M.I."/>
        </authorList>
    </citation>
    <scope>NUCLEOTIDE SEQUENCE</scope>
    <source>
        <tissue evidence="1">Shoot tissue taken approximately 20 cm above the soil surface</tissue>
    </source>
</reference>
<dbReference type="EMBL" id="GBRH01229677">
    <property type="protein sequence ID" value="JAD68218.1"/>
    <property type="molecule type" value="Transcribed_RNA"/>
</dbReference>
<name>A0A0A9C187_ARUDO</name>
<organism evidence="1">
    <name type="scientific">Arundo donax</name>
    <name type="common">Giant reed</name>
    <name type="synonym">Donax arundinaceus</name>
    <dbReference type="NCBI Taxonomy" id="35708"/>
    <lineage>
        <taxon>Eukaryota</taxon>
        <taxon>Viridiplantae</taxon>
        <taxon>Streptophyta</taxon>
        <taxon>Embryophyta</taxon>
        <taxon>Tracheophyta</taxon>
        <taxon>Spermatophyta</taxon>
        <taxon>Magnoliopsida</taxon>
        <taxon>Liliopsida</taxon>
        <taxon>Poales</taxon>
        <taxon>Poaceae</taxon>
        <taxon>PACMAD clade</taxon>
        <taxon>Arundinoideae</taxon>
        <taxon>Arundineae</taxon>
        <taxon>Arundo</taxon>
    </lineage>
</organism>
<dbReference type="AlphaFoldDB" id="A0A0A9C187"/>
<evidence type="ECO:0000313" key="1">
    <source>
        <dbReference type="EMBL" id="JAD68218.1"/>
    </source>
</evidence>
<accession>A0A0A9C187</accession>
<protein>
    <submittedName>
        <fullName evidence="1">Uncharacterized protein</fullName>
    </submittedName>
</protein>
<sequence>MNELSCFVQNSEDQIKSYVTSASYPHCGGIQSLSSSHLDQSIDAFPGGLNL</sequence>
<proteinExistence type="predicted"/>